<keyword evidence="1" id="KW-0812">Transmembrane</keyword>
<accession>A0A9D1GY09</accession>
<gene>
    <name evidence="2" type="ORF">IAA98_09850</name>
</gene>
<dbReference type="Proteomes" id="UP000886842">
    <property type="component" value="Unassembled WGS sequence"/>
</dbReference>
<protein>
    <submittedName>
        <fullName evidence="2">Uncharacterized protein</fullName>
    </submittedName>
</protein>
<feature type="transmembrane region" description="Helical" evidence="1">
    <location>
        <begin position="128"/>
        <end position="148"/>
    </location>
</feature>
<evidence type="ECO:0000256" key="1">
    <source>
        <dbReference type="SAM" id="Phobius"/>
    </source>
</evidence>
<feature type="transmembrane region" description="Helical" evidence="1">
    <location>
        <begin position="204"/>
        <end position="222"/>
    </location>
</feature>
<proteinExistence type="predicted"/>
<feature type="transmembrane region" description="Helical" evidence="1">
    <location>
        <begin position="384"/>
        <end position="402"/>
    </location>
</feature>
<keyword evidence="1" id="KW-1133">Transmembrane helix</keyword>
<feature type="transmembrane region" description="Helical" evidence="1">
    <location>
        <begin position="348"/>
        <end position="372"/>
    </location>
</feature>
<reference evidence="2" key="2">
    <citation type="journal article" date="2021" name="PeerJ">
        <title>Extensive microbial diversity within the chicken gut microbiome revealed by metagenomics and culture.</title>
        <authorList>
            <person name="Gilroy R."/>
            <person name="Ravi A."/>
            <person name="Getino M."/>
            <person name="Pursley I."/>
            <person name="Horton D.L."/>
            <person name="Alikhan N.F."/>
            <person name="Baker D."/>
            <person name="Gharbi K."/>
            <person name="Hall N."/>
            <person name="Watson M."/>
            <person name="Adriaenssens E.M."/>
            <person name="Foster-Nyarko E."/>
            <person name="Jarju S."/>
            <person name="Secka A."/>
            <person name="Antonio M."/>
            <person name="Oren A."/>
            <person name="Chaudhuri R.R."/>
            <person name="La Ragione R."/>
            <person name="Hildebrand F."/>
            <person name="Pallen M.J."/>
        </authorList>
    </citation>
    <scope>NUCLEOTIDE SEQUENCE</scope>
    <source>
        <strain evidence="2">ChiGjej1B1-24693</strain>
    </source>
</reference>
<dbReference type="EMBL" id="DVLP01000292">
    <property type="protein sequence ID" value="HIT75878.1"/>
    <property type="molecule type" value="Genomic_DNA"/>
</dbReference>
<name>A0A9D1GY09_9ACTN</name>
<feature type="transmembrane region" description="Helical" evidence="1">
    <location>
        <begin position="275"/>
        <end position="295"/>
    </location>
</feature>
<feature type="transmembrane region" description="Helical" evidence="1">
    <location>
        <begin position="229"/>
        <end position="245"/>
    </location>
</feature>
<feature type="transmembrane region" description="Helical" evidence="1">
    <location>
        <begin position="38"/>
        <end position="60"/>
    </location>
</feature>
<sequence>MTVSTLLQPKPETVADLDGHDRVLPAWPVLAVLWGYPLWWAAGLLPFAQVAMAVPMVGFLILRRRVVLTPGILPWLGFVAWMVPSALMIDGFGRLVGHGVRFSQFLALAIMMVYVVNARTTLTPRRVLDGLSFTWVFIIVGGYLGMLFPDTRLTWTIGRLLPGALAEHEYVRELVFPTMAEIQAPWGAEEPFVRPSAPFAYSNGWGAAMAILTPIVVANVTARGTRTSRCLLVLGLVAAVPPTVASTNRGLLVGIAVAVAWVALRLLLRGRWGASLAAVTFGGLGTAGLLASGFLDGVTERQDTVDTTQGRADLYVETFQRTLASPVLGYGAPRPSFTSEIWVGTQGAIWNAMFCFGFVGLALFVAALASAVLRTWDAPTTSTLWLQASAVVACVLSIFYGLDRHLVFLGIAVAMVLREKYLPSSDYWNDQAPPLGRRRDHG</sequence>
<evidence type="ECO:0000313" key="3">
    <source>
        <dbReference type="Proteomes" id="UP000886842"/>
    </source>
</evidence>
<keyword evidence="1" id="KW-0472">Membrane</keyword>
<comment type="caution">
    <text evidence="2">The sequence shown here is derived from an EMBL/GenBank/DDBJ whole genome shotgun (WGS) entry which is preliminary data.</text>
</comment>
<dbReference type="AlphaFoldDB" id="A0A9D1GY09"/>
<feature type="transmembrane region" description="Helical" evidence="1">
    <location>
        <begin position="72"/>
        <end position="89"/>
    </location>
</feature>
<feature type="transmembrane region" description="Helical" evidence="1">
    <location>
        <begin position="95"/>
        <end position="116"/>
    </location>
</feature>
<evidence type="ECO:0000313" key="2">
    <source>
        <dbReference type="EMBL" id="HIT75878.1"/>
    </source>
</evidence>
<organism evidence="2 3">
    <name type="scientific">Candidatus Avipropionibacterium avicola</name>
    <dbReference type="NCBI Taxonomy" id="2840701"/>
    <lineage>
        <taxon>Bacteria</taxon>
        <taxon>Bacillati</taxon>
        <taxon>Actinomycetota</taxon>
        <taxon>Actinomycetes</taxon>
        <taxon>Propionibacteriales</taxon>
        <taxon>Propionibacteriaceae</taxon>
        <taxon>Propionibacteriaceae incertae sedis</taxon>
        <taxon>Candidatus Avipropionibacterium</taxon>
    </lineage>
</organism>
<reference evidence="2" key="1">
    <citation type="submission" date="2020-10" db="EMBL/GenBank/DDBJ databases">
        <authorList>
            <person name="Gilroy R."/>
        </authorList>
    </citation>
    <scope>NUCLEOTIDE SEQUENCE</scope>
    <source>
        <strain evidence="2">ChiGjej1B1-24693</strain>
    </source>
</reference>